<dbReference type="SUPFAM" id="SSF57997">
    <property type="entry name" value="Tropomyosin"/>
    <property type="match status" value="1"/>
</dbReference>
<evidence type="ECO:0000256" key="2">
    <source>
        <dbReference type="SAM" id="MobiDB-lite"/>
    </source>
</evidence>
<dbReference type="Gene3D" id="1.10.287.1490">
    <property type="match status" value="1"/>
</dbReference>
<comment type="caution">
    <text evidence="3">The sequence shown here is derived from an EMBL/GenBank/DDBJ whole genome shotgun (WGS) entry which is preliminary data.</text>
</comment>
<dbReference type="AlphaFoldDB" id="A0A9D4THD5"/>
<feature type="coiled-coil region" evidence="1">
    <location>
        <begin position="314"/>
        <end position="348"/>
    </location>
</feature>
<feature type="compositionally biased region" description="Low complexity" evidence="2">
    <location>
        <begin position="565"/>
        <end position="593"/>
    </location>
</feature>
<proteinExistence type="predicted"/>
<evidence type="ECO:0000256" key="1">
    <source>
        <dbReference type="SAM" id="Coils"/>
    </source>
</evidence>
<dbReference type="GO" id="GO:0005200">
    <property type="term" value="F:structural constituent of cytoskeleton"/>
    <property type="evidence" value="ECO:0007669"/>
    <property type="project" value="TreeGrafter"/>
</dbReference>
<dbReference type="GO" id="GO:0005856">
    <property type="term" value="C:cytoskeleton"/>
    <property type="evidence" value="ECO:0007669"/>
    <property type="project" value="TreeGrafter"/>
</dbReference>
<feature type="region of interest" description="Disordered" evidence="2">
    <location>
        <begin position="202"/>
        <end position="237"/>
    </location>
</feature>
<organism evidence="3 4">
    <name type="scientific">Chlorella vulgaris</name>
    <name type="common">Green alga</name>
    <dbReference type="NCBI Taxonomy" id="3077"/>
    <lineage>
        <taxon>Eukaryota</taxon>
        <taxon>Viridiplantae</taxon>
        <taxon>Chlorophyta</taxon>
        <taxon>core chlorophytes</taxon>
        <taxon>Trebouxiophyceae</taxon>
        <taxon>Chlorellales</taxon>
        <taxon>Chlorellaceae</taxon>
        <taxon>Chlorella clade</taxon>
        <taxon>Chlorella</taxon>
    </lineage>
</organism>
<evidence type="ECO:0000313" key="4">
    <source>
        <dbReference type="Proteomes" id="UP001055712"/>
    </source>
</evidence>
<reference evidence="3" key="1">
    <citation type="journal article" date="2019" name="Plant J.">
        <title>Chlorella vulgaris genome assembly and annotation reveals the molecular basis for metabolic acclimation to high light conditions.</title>
        <authorList>
            <person name="Cecchin M."/>
            <person name="Marcolungo L."/>
            <person name="Rossato M."/>
            <person name="Girolomoni L."/>
            <person name="Cosentino E."/>
            <person name="Cuine S."/>
            <person name="Li-Beisson Y."/>
            <person name="Delledonne M."/>
            <person name="Ballottari M."/>
        </authorList>
    </citation>
    <scope>NUCLEOTIDE SEQUENCE</scope>
    <source>
        <strain evidence="3">211/11P</strain>
    </source>
</reference>
<feature type="region of interest" description="Disordered" evidence="2">
    <location>
        <begin position="133"/>
        <end position="155"/>
    </location>
</feature>
<dbReference type="PANTHER" id="PTHR47357">
    <property type="entry name" value="COP1-INTERACTIVE PROTEIN 1"/>
    <property type="match status" value="1"/>
</dbReference>
<gene>
    <name evidence="3" type="ORF">D9Q98_007741</name>
</gene>
<feature type="coiled-coil region" evidence="1">
    <location>
        <begin position="4"/>
        <end position="73"/>
    </location>
</feature>
<reference evidence="3" key="2">
    <citation type="submission" date="2020-11" db="EMBL/GenBank/DDBJ databases">
        <authorList>
            <person name="Cecchin M."/>
            <person name="Marcolungo L."/>
            <person name="Rossato M."/>
            <person name="Girolomoni L."/>
            <person name="Cosentino E."/>
            <person name="Cuine S."/>
            <person name="Li-Beisson Y."/>
            <person name="Delledonne M."/>
            <person name="Ballottari M."/>
        </authorList>
    </citation>
    <scope>NUCLEOTIDE SEQUENCE</scope>
    <source>
        <strain evidence="3">211/11P</strain>
        <tissue evidence="3">Whole cell</tissue>
    </source>
</reference>
<dbReference type="Proteomes" id="UP001055712">
    <property type="component" value="Unassembled WGS sequence"/>
</dbReference>
<sequence>MAEVRSLTRDVGALREALRQEEKKRERLAAHAKGCEEAATGAQAQVKQLAYVNSKLEQELHTVRERAEASSAKSRGGLEAVRLRLAEVEGSVHQRSVQAHRHVQRVHSLVQDLQAAVMPLAVAAAAGQPPHAAALKSPFPGRGSGREGAQQAWQPKQLHRHFSSVFGGLSQLAALFSGSSAKEQGGAAALLLIAPDGSTKSVRWQDQSCCGKPGDHSGASPAGSAGASSRDGGCHGAAGSAAAAAAAAAGTGADQQDRERLAREVQRLRAALAEARQRLTTAEAASSSSGAGGGRVEAAMRQLEAVVPQYRAAASSLQGQVNVLKEKLAAAEREHAALQEELSKWRSVAQTHEASYAEAAARLHTQEAQSLAANTQVQSQTGRLQSDVEGLRRRCAELASRLKESQHTVEQLQGSLASTQKLSETQQQTIAQLEGTIQEQQADIRSALELVSSQPKKGAAANFLDEDWAEELFHGADSGGGPQAEYLTGHFSSSSWQAETGSGGYGLPGSAAVPGDAAAGWTDGFCGGPGTQARTWAPDADEFGGADPSPWHIPAVGGADSWWQASGSRPASPAKSAAAAAGLRCPPQQQQQQRGKKQPASAAHSQRKSPAPCPALSSVEADIAGLEAALKTALGDLHF</sequence>
<dbReference type="OrthoDB" id="515710at2759"/>
<feature type="coiled-coil region" evidence="1">
    <location>
        <begin position="258"/>
        <end position="285"/>
    </location>
</feature>
<protein>
    <submittedName>
        <fullName evidence="3">Uncharacterized protein</fullName>
    </submittedName>
</protein>
<keyword evidence="1" id="KW-0175">Coiled coil</keyword>
<feature type="compositionally biased region" description="Low complexity" evidence="2">
    <location>
        <begin position="217"/>
        <end position="237"/>
    </location>
</feature>
<evidence type="ECO:0000313" key="3">
    <source>
        <dbReference type="EMBL" id="KAI3425766.1"/>
    </source>
</evidence>
<accession>A0A9D4THD5</accession>
<dbReference type="PANTHER" id="PTHR47357:SF1">
    <property type="entry name" value="SPINDLE POLE BODY COMPONENT 110"/>
    <property type="match status" value="1"/>
</dbReference>
<feature type="region of interest" description="Disordered" evidence="2">
    <location>
        <begin position="530"/>
        <end position="615"/>
    </location>
</feature>
<dbReference type="EMBL" id="SIDB01000011">
    <property type="protein sequence ID" value="KAI3425766.1"/>
    <property type="molecule type" value="Genomic_DNA"/>
</dbReference>
<feature type="coiled-coil region" evidence="1">
    <location>
        <begin position="388"/>
        <end position="450"/>
    </location>
</feature>
<keyword evidence="4" id="KW-1185">Reference proteome</keyword>
<name>A0A9D4THD5_CHLVU</name>